<keyword evidence="3" id="KW-1185">Reference proteome</keyword>
<evidence type="ECO:0000313" key="2">
    <source>
        <dbReference type="EMBL" id="GIG55421.1"/>
    </source>
</evidence>
<dbReference type="Pfam" id="PF13472">
    <property type="entry name" value="Lipase_GDSL_2"/>
    <property type="match status" value="1"/>
</dbReference>
<gene>
    <name evidence="2" type="ORF">Dac01nite_21730</name>
</gene>
<protein>
    <submittedName>
        <fullName evidence="2">Lysophospholipase</fullName>
    </submittedName>
</protein>
<dbReference type="SUPFAM" id="SSF52266">
    <property type="entry name" value="SGNH hydrolase"/>
    <property type="match status" value="1"/>
</dbReference>
<dbReference type="InterPro" id="IPR036514">
    <property type="entry name" value="SGNH_hydro_sf"/>
</dbReference>
<dbReference type="Gene3D" id="3.40.50.1110">
    <property type="entry name" value="SGNH hydrolase"/>
    <property type="match status" value="1"/>
</dbReference>
<feature type="domain" description="SGNH hydrolase-type esterase" evidence="1">
    <location>
        <begin position="6"/>
        <end position="177"/>
    </location>
</feature>
<dbReference type="AlphaFoldDB" id="A0A919UKM2"/>
<accession>A0A919UKM2</accession>
<dbReference type="InterPro" id="IPR013830">
    <property type="entry name" value="SGNH_hydro"/>
</dbReference>
<dbReference type="Proteomes" id="UP000652354">
    <property type="component" value="Unassembled WGS sequence"/>
</dbReference>
<reference evidence="2" key="1">
    <citation type="submission" date="2021-01" db="EMBL/GenBank/DDBJ databases">
        <title>Whole genome shotgun sequence of Demequina activiva NBRC 110675.</title>
        <authorList>
            <person name="Komaki H."/>
            <person name="Tamura T."/>
        </authorList>
    </citation>
    <scope>NUCLEOTIDE SEQUENCE</scope>
    <source>
        <strain evidence="2">NBRC 110675</strain>
    </source>
</reference>
<sequence>MRNVFFVGDELVAGHGDPKALGWSGRVVARTLPLSADLRFHTLAVPRETTGELASRWDDEVLRRRGPAEESTGSDHVVVAIGRHDVSQGVSPTMTRLHLANTLDRASALGLKAMLVGPPPIAAVDRRAIAEYAALCEESATRRDVPYVDMYGPLARHDQWATDMDTSGGELPLQAGYGLMAWLVLHSQWHEWLGIDPTVAQRD</sequence>
<comment type="caution">
    <text evidence="2">The sequence shown here is derived from an EMBL/GenBank/DDBJ whole genome shotgun (WGS) entry which is preliminary data.</text>
</comment>
<evidence type="ECO:0000313" key="3">
    <source>
        <dbReference type="Proteomes" id="UP000652354"/>
    </source>
</evidence>
<evidence type="ECO:0000259" key="1">
    <source>
        <dbReference type="Pfam" id="PF13472"/>
    </source>
</evidence>
<dbReference type="EMBL" id="BONR01000005">
    <property type="protein sequence ID" value="GIG55421.1"/>
    <property type="molecule type" value="Genomic_DNA"/>
</dbReference>
<organism evidence="2 3">
    <name type="scientific">Demequina activiva</name>
    <dbReference type="NCBI Taxonomy" id="1582364"/>
    <lineage>
        <taxon>Bacteria</taxon>
        <taxon>Bacillati</taxon>
        <taxon>Actinomycetota</taxon>
        <taxon>Actinomycetes</taxon>
        <taxon>Micrococcales</taxon>
        <taxon>Demequinaceae</taxon>
        <taxon>Demequina</taxon>
    </lineage>
</organism>
<proteinExistence type="predicted"/>
<dbReference type="RefSeq" id="WP_203656885.1">
    <property type="nucleotide sequence ID" value="NZ_BONR01000005.1"/>
</dbReference>
<name>A0A919UKM2_9MICO</name>